<evidence type="ECO:0000313" key="6">
    <source>
        <dbReference type="Proteomes" id="UP001596113"/>
    </source>
</evidence>
<keyword evidence="3 4" id="KW-0732">Signal</keyword>
<dbReference type="RefSeq" id="WP_378130312.1">
    <property type="nucleotide sequence ID" value="NZ_JBHSMI010000009.1"/>
</dbReference>
<feature type="chain" id="PRO_5047540002" evidence="4">
    <location>
        <begin position="24"/>
        <end position="446"/>
    </location>
</feature>
<organism evidence="5 6">
    <name type="scientific">Cohnella soli</name>
    <dbReference type="NCBI Taxonomy" id="425005"/>
    <lineage>
        <taxon>Bacteria</taxon>
        <taxon>Bacillati</taxon>
        <taxon>Bacillota</taxon>
        <taxon>Bacilli</taxon>
        <taxon>Bacillales</taxon>
        <taxon>Paenibacillaceae</taxon>
        <taxon>Cohnella</taxon>
    </lineage>
</organism>
<dbReference type="EMBL" id="JBHSMI010000009">
    <property type="protein sequence ID" value="MFC5402148.1"/>
    <property type="molecule type" value="Genomic_DNA"/>
</dbReference>
<reference evidence="6" key="1">
    <citation type="journal article" date="2019" name="Int. J. Syst. Evol. Microbiol.">
        <title>The Global Catalogue of Microorganisms (GCM) 10K type strain sequencing project: providing services to taxonomists for standard genome sequencing and annotation.</title>
        <authorList>
            <consortium name="The Broad Institute Genomics Platform"/>
            <consortium name="The Broad Institute Genome Sequencing Center for Infectious Disease"/>
            <person name="Wu L."/>
            <person name="Ma J."/>
        </authorList>
    </citation>
    <scope>NUCLEOTIDE SEQUENCE [LARGE SCALE GENOMIC DNA]</scope>
    <source>
        <strain evidence="6">CGMCC 1.18575</strain>
    </source>
</reference>
<comment type="similarity">
    <text evidence="1">Belongs to the bacterial solute-binding protein 1 family.</text>
</comment>
<proteinExistence type="inferred from homology"/>
<evidence type="ECO:0000256" key="4">
    <source>
        <dbReference type="SAM" id="SignalP"/>
    </source>
</evidence>
<evidence type="ECO:0000256" key="1">
    <source>
        <dbReference type="ARBA" id="ARBA00008520"/>
    </source>
</evidence>
<keyword evidence="2" id="KW-0813">Transport</keyword>
<gene>
    <name evidence="5" type="ORF">ACFPOF_05305</name>
</gene>
<keyword evidence="6" id="KW-1185">Reference proteome</keyword>
<dbReference type="PROSITE" id="PS51257">
    <property type="entry name" value="PROKAR_LIPOPROTEIN"/>
    <property type="match status" value="1"/>
</dbReference>
<sequence length="446" mass="48416">MKSSRKPSFILLTVTVVMTLLLAACSSANESKGSSTDSSPASKEPITLTVWGTPSLSLPTNDNLTSEDDIAKNQSIFTYIQGEMEKKFPGITIDYVNKGWADDLRQNLMVSVMAGNPPDVSFGEDFVPEFAKMNALSEVPADYTTDLVKGPMAAAEYEGKNYAVSGMTGIFALMYNKDVMKKAGLDPNQPPKTWDEWLDMSKKITAAGKGEYFGSVVQTTGLGGTFRIAPFMRQLGGDLTTPDWQKITFDSPANVKALTFLKELSKTAPTGSTALNDEGALYNMVHHGKAAFGVAGPWHIAWSATEKCDCGFAPLPVPEGGKRANVIVGNTLWFVLKQSKHQEAGMEFLRIIASQEYQEKFALASSRMPSNKMAGENAELIKAIPQLAVYEEIVGNEEAGPLPVYPKNGPKVWEAWYKAQESVLVGDKPVEASLAEAQKTAEELLK</sequence>
<protein>
    <submittedName>
        <fullName evidence="5">Extracellular solute-binding protein</fullName>
    </submittedName>
</protein>
<dbReference type="Pfam" id="PF01547">
    <property type="entry name" value="SBP_bac_1"/>
    <property type="match status" value="1"/>
</dbReference>
<feature type="signal peptide" evidence="4">
    <location>
        <begin position="1"/>
        <end position="23"/>
    </location>
</feature>
<dbReference type="Proteomes" id="UP001596113">
    <property type="component" value="Unassembled WGS sequence"/>
</dbReference>
<dbReference type="InterPro" id="IPR006059">
    <property type="entry name" value="SBP"/>
</dbReference>
<dbReference type="Gene3D" id="3.40.190.10">
    <property type="entry name" value="Periplasmic binding protein-like II"/>
    <property type="match status" value="1"/>
</dbReference>
<dbReference type="PANTHER" id="PTHR30061">
    <property type="entry name" value="MALTOSE-BINDING PERIPLASMIC PROTEIN"/>
    <property type="match status" value="1"/>
</dbReference>
<name>A0ABW0HMB6_9BACL</name>
<evidence type="ECO:0000256" key="3">
    <source>
        <dbReference type="ARBA" id="ARBA00022729"/>
    </source>
</evidence>
<evidence type="ECO:0000313" key="5">
    <source>
        <dbReference type="EMBL" id="MFC5402148.1"/>
    </source>
</evidence>
<accession>A0ABW0HMB6</accession>
<comment type="caution">
    <text evidence="5">The sequence shown here is derived from an EMBL/GenBank/DDBJ whole genome shotgun (WGS) entry which is preliminary data.</text>
</comment>
<dbReference type="PANTHER" id="PTHR30061:SF50">
    <property type="entry name" value="MALTOSE_MALTODEXTRIN-BINDING PERIPLASMIC PROTEIN"/>
    <property type="match status" value="1"/>
</dbReference>
<evidence type="ECO:0000256" key="2">
    <source>
        <dbReference type="ARBA" id="ARBA00022448"/>
    </source>
</evidence>
<dbReference type="SUPFAM" id="SSF53850">
    <property type="entry name" value="Periplasmic binding protein-like II"/>
    <property type="match status" value="1"/>
</dbReference>